<evidence type="ECO:0000313" key="2">
    <source>
        <dbReference type="EMBL" id="GBP84766.1"/>
    </source>
</evidence>
<dbReference type="AlphaFoldDB" id="A0A4C1Z864"/>
<protein>
    <submittedName>
        <fullName evidence="2">Uncharacterized protein</fullName>
    </submittedName>
</protein>
<keyword evidence="3" id="KW-1185">Reference proteome</keyword>
<sequence length="155" mass="17530">MDRLRTVILKRRDVGWETEKPVVSIPPPARRPVARVQPAKSFLASIMDLSDIAVWLRLQRRLAEFSTRITTPGRRHRWGAIKMCSHKHSYGASARRRPPPRRGRAPNKLGSGPGRISRNERDPYCVGDPSAVAARPLGDKLMTMHLLQLIAKQKT</sequence>
<dbReference type="EMBL" id="BGZK01001696">
    <property type="protein sequence ID" value="GBP84766.1"/>
    <property type="molecule type" value="Genomic_DNA"/>
</dbReference>
<name>A0A4C1Z864_EUMVA</name>
<accession>A0A4C1Z864</accession>
<reference evidence="2 3" key="1">
    <citation type="journal article" date="2019" name="Commun. Biol.">
        <title>The bagworm genome reveals a unique fibroin gene that provides high tensile strength.</title>
        <authorList>
            <person name="Kono N."/>
            <person name="Nakamura H."/>
            <person name="Ohtoshi R."/>
            <person name="Tomita M."/>
            <person name="Numata K."/>
            <person name="Arakawa K."/>
        </authorList>
    </citation>
    <scope>NUCLEOTIDE SEQUENCE [LARGE SCALE GENOMIC DNA]</scope>
</reference>
<comment type="caution">
    <text evidence="2">The sequence shown here is derived from an EMBL/GenBank/DDBJ whole genome shotgun (WGS) entry which is preliminary data.</text>
</comment>
<feature type="region of interest" description="Disordered" evidence="1">
    <location>
        <begin position="89"/>
        <end position="123"/>
    </location>
</feature>
<feature type="compositionally biased region" description="Basic residues" evidence="1">
    <location>
        <begin position="89"/>
        <end position="105"/>
    </location>
</feature>
<dbReference type="Proteomes" id="UP000299102">
    <property type="component" value="Unassembled WGS sequence"/>
</dbReference>
<organism evidence="2 3">
    <name type="scientific">Eumeta variegata</name>
    <name type="common">Bagworm moth</name>
    <name type="synonym">Eumeta japonica</name>
    <dbReference type="NCBI Taxonomy" id="151549"/>
    <lineage>
        <taxon>Eukaryota</taxon>
        <taxon>Metazoa</taxon>
        <taxon>Ecdysozoa</taxon>
        <taxon>Arthropoda</taxon>
        <taxon>Hexapoda</taxon>
        <taxon>Insecta</taxon>
        <taxon>Pterygota</taxon>
        <taxon>Neoptera</taxon>
        <taxon>Endopterygota</taxon>
        <taxon>Lepidoptera</taxon>
        <taxon>Glossata</taxon>
        <taxon>Ditrysia</taxon>
        <taxon>Tineoidea</taxon>
        <taxon>Psychidae</taxon>
        <taxon>Oiketicinae</taxon>
        <taxon>Eumeta</taxon>
    </lineage>
</organism>
<evidence type="ECO:0000313" key="3">
    <source>
        <dbReference type="Proteomes" id="UP000299102"/>
    </source>
</evidence>
<evidence type="ECO:0000256" key="1">
    <source>
        <dbReference type="SAM" id="MobiDB-lite"/>
    </source>
</evidence>
<proteinExistence type="predicted"/>
<gene>
    <name evidence="2" type="ORF">EVAR_67324_1</name>
</gene>